<feature type="non-terminal residue" evidence="2">
    <location>
        <position position="1"/>
    </location>
</feature>
<feature type="domain" description="C-type lectin" evidence="1">
    <location>
        <begin position="18"/>
        <end position="153"/>
    </location>
</feature>
<keyword evidence="3" id="KW-1185">Reference proteome</keyword>
<dbReference type="InterPro" id="IPR016186">
    <property type="entry name" value="C-type_lectin-like/link_sf"/>
</dbReference>
<dbReference type="InterPro" id="IPR016187">
    <property type="entry name" value="CTDL_fold"/>
</dbReference>
<gene>
    <name evidence="2" type="ORF">MNOR_LOCUS5987</name>
</gene>
<dbReference type="InterPro" id="IPR001304">
    <property type="entry name" value="C-type_lectin-like"/>
</dbReference>
<evidence type="ECO:0000313" key="3">
    <source>
        <dbReference type="Proteomes" id="UP001497623"/>
    </source>
</evidence>
<sequence>DSCPTHLGFVHIGPGDCCYYFSGKNSVVDKSWTDASDYCNNTLSGVSGYIVRLAEVYDDNGCCNTQEFMQIITKTDLYTWLGASRTGFNKWTWQYSGEDFPILSSLWSWNQPDNTGDNQNCLAAMMVNNPNGNFSRAYFDDGYCDLHYPFVCQIFKK</sequence>
<organism evidence="2 3">
    <name type="scientific">Meganyctiphanes norvegica</name>
    <name type="common">Northern krill</name>
    <name type="synonym">Thysanopoda norvegica</name>
    <dbReference type="NCBI Taxonomy" id="48144"/>
    <lineage>
        <taxon>Eukaryota</taxon>
        <taxon>Metazoa</taxon>
        <taxon>Ecdysozoa</taxon>
        <taxon>Arthropoda</taxon>
        <taxon>Crustacea</taxon>
        <taxon>Multicrustacea</taxon>
        <taxon>Malacostraca</taxon>
        <taxon>Eumalacostraca</taxon>
        <taxon>Eucarida</taxon>
        <taxon>Euphausiacea</taxon>
        <taxon>Euphausiidae</taxon>
        <taxon>Meganyctiphanes</taxon>
    </lineage>
</organism>
<proteinExistence type="predicted"/>
<evidence type="ECO:0000259" key="1">
    <source>
        <dbReference type="PROSITE" id="PS50041"/>
    </source>
</evidence>
<dbReference type="Gene3D" id="3.10.100.10">
    <property type="entry name" value="Mannose-Binding Protein A, subunit A"/>
    <property type="match status" value="1"/>
</dbReference>
<name>A0AAV2PYR8_MEGNR</name>
<dbReference type="Proteomes" id="UP001497623">
    <property type="component" value="Unassembled WGS sequence"/>
</dbReference>
<comment type="caution">
    <text evidence="2">The sequence shown here is derived from an EMBL/GenBank/DDBJ whole genome shotgun (WGS) entry which is preliminary data.</text>
</comment>
<dbReference type="CDD" id="cd00037">
    <property type="entry name" value="CLECT"/>
    <property type="match status" value="1"/>
</dbReference>
<reference evidence="2 3" key="1">
    <citation type="submission" date="2024-05" db="EMBL/GenBank/DDBJ databases">
        <authorList>
            <person name="Wallberg A."/>
        </authorList>
    </citation>
    <scope>NUCLEOTIDE SEQUENCE [LARGE SCALE GENOMIC DNA]</scope>
</reference>
<dbReference type="EMBL" id="CAXKWB010002389">
    <property type="protein sequence ID" value="CAL4066783.1"/>
    <property type="molecule type" value="Genomic_DNA"/>
</dbReference>
<dbReference type="PROSITE" id="PS50041">
    <property type="entry name" value="C_TYPE_LECTIN_2"/>
    <property type="match status" value="1"/>
</dbReference>
<dbReference type="SUPFAM" id="SSF56436">
    <property type="entry name" value="C-type lectin-like"/>
    <property type="match status" value="1"/>
</dbReference>
<protein>
    <recommendedName>
        <fullName evidence="1">C-type lectin domain-containing protein</fullName>
    </recommendedName>
</protein>
<accession>A0AAV2PYR8</accession>
<dbReference type="AlphaFoldDB" id="A0AAV2PYR8"/>
<dbReference type="SMART" id="SM00034">
    <property type="entry name" value="CLECT"/>
    <property type="match status" value="1"/>
</dbReference>
<evidence type="ECO:0000313" key="2">
    <source>
        <dbReference type="EMBL" id="CAL4066783.1"/>
    </source>
</evidence>